<organism evidence="1 2">
    <name type="scientific">Lithospermum erythrorhizon</name>
    <name type="common">Purple gromwell</name>
    <name type="synonym">Lithospermum officinale var. erythrorhizon</name>
    <dbReference type="NCBI Taxonomy" id="34254"/>
    <lineage>
        <taxon>Eukaryota</taxon>
        <taxon>Viridiplantae</taxon>
        <taxon>Streptophyta</taxon>
        <taxon>Embryophyta</taxon>
        <taxon>Tracheophyta</taxon>
        <taxon>Spermatophyta</taxon>
        <taxon>Magnoliopsida</taxon>
        <taxon>eudicotyledons</taxon>
        <taxon>Gunneridae</taxon>
        <taxon>Pentapetalae</taxon>
        <taxon>asterids</taxon>
        <taxon>lamiids</taxon>
        <taxon>Boraginales</taxon>
        <taxon>Boraginaceae</taxon>
        <taxon>Boraginoideae</taxon>
        <taxon>Lithospermeae</taxon>
        <taxon>Lithospermum</taxon>
    </lineage>
</organism>
<sequence>MIADDTLHLGKSSVEEAIIIKSILSNYEVRILGMPVVPNHNKYLVLPERKCLTPSLRESKSKWRIGKPRLLSKAGKEVFITSVLHSIPTFIMQYFKLPIQCKWNWGRKISEASNLLEAHGSPISAYMLSQRRDAHPLSSIVTLHSLLGSELTFGLKGQS</sequence>
<name>A0AAV3R291_LITER</name>
<accession>A0AAV3R291</accession>
<dbReference type="EMBL" id="BAABME010007285">
    <property type="protein sequence ID" value="GAA0170542.1"/>
    <property type="molecule type" value="Genomic_DNA"/>
</dbReference>
<keyword evidence="2" id="KW-1185">Reference proteome</keyword>
<comment type="caution">
    <text evidence="1">The sequence shown here is derived from an EMBL/GenBank/DDBJ whole genome shotgun (WGS) entry which is preliminary data.</text>
</comment>
<evidence type="ECO:0000313" key="1">
    <source>
        <dbReference type="EMBL" id="GAA0170542.1"/>
    </source>
</evidence>
<dbReference type="AlphaFoldDB" id="A0AAV3R291"/>
<reference evidence="1 2" key="1">
    <citation type="submission" date="2024-01" db="EMBL/GenBank/DDBJ databases">
        <title>The complete chloroplast genome sequence of Lithospermum erythrorhizon: insights into the phylogenetic relationship among Boraginaceae species and the maternal lineages of purple gromwells.</title>
        <authorList>
            <person name="Okada T."/>
            <person name="Watanabe K."/>
        </authorList>
    </citation>
    <scope>NUCLEOTIDE SEQUENCE [LARGE SCALE GENOMIC DNA]</scope>
</reference>
<protein>
    <submittedName>
        <fullName evidence="1">Uncharacterized protein</fullName>
    </submittedName>
</protein>
<gene>
    <name evidence="1" type="ORF">LIER_24774</name>
</gene>
<proteinExistence type="predicted"/>
<dbReference type="Proteomes" id="UP001454036">
    <property type="component" value="Unassembled WGS sequence"/>
</dbReference>
<evidence type="ECO:0000313" key="2">
    <source>
        <dbReference type="Proteomes" id="UP001454036"/>
    </source>
</evidence>